<dbReference type="EMBL" id="JAAAMU010000012">
    <property type="protein sequence ID" value="NBC71593.1"/>
    <property type="molecule type" value="Genomic_DNA"/>
</dbReference>
<dbReference type="AlphaFoldDB" id="A0A7X4YSA2"/>
<evidence type="ECO:0000313" key="3">
    <source>
        <dbReference type="Proteomes" id="UP000558113"/>
    </source>
</evidence>
<dbReference type="Proteomes" id="UP000558113">
    <property type="component" value="Unassembled WGS sequence"/>
</dbReference>
<comment type="caution">
    <text evidence="2">The sequence shown here is derived from an EMBL/GenBank/DDBJ whole genome shotgun (WGS) entry which is preliminary data.</text>
</comment>
<protein>
    <recommendedName>
        <fullName evidence="1">SGNH hydrolase-type esterase domain-containing protein</fullName>
    </recommendedName>
</protein>
<dbReference type="SUPFAM" id="SSF52266">
    <property type="entry name" value="SGNH hydrolase"/>
    <property type="match status" value="1"/>
</dbReference>
<dbReference type="RefSeq" id="WP_161701694.1">
    <property type="nucleotide sequence ID" value="NZ_JAAAMU010000012.1"/>
</dbReference>
<dbReference type="CDD" id="cd00229">
    <property type="entry name" value="SGNH_hydrolase"/>
    <property type="match status" value="1"/>
</dbReference>
<name>A0A7X4YSA2_9BACL</name>
<feature type="domain" description="SGNH hydrolase-type esterase" evidence="1">
    <location>
        <begin position="374"/>
        <end position="503"/>
    </location>
</feature>
<evidence type="ECO:0000259" key="1">
    <source>
        <dbReference type="Pfam" id="PF13472"/>
    </source>
</evidence>
<dbReference type="OrthoDB" id="2517335at2"/>
<gene>
    <name evidence="2" type="ORF">GT003_21570</name>
</gene>
<dbReference type="Gene3D" id="3.40.50.1110">
    <property type="entry name" value="SGNH hydrolase"/>
    <property type="match status" value="1"/>
</dbReference>
<proteinExistence type="predicted"/>
<dbReference type="InterPro" id="IPR013830">
    <property type="entry name" value="SGNH_hydro"/>
</dbReference>
<accession>A0A7X4YSA2</accession>
<evidence type="ECO:0000313" key="2">
    <source>
        <dbReference type="EMBL" id="NBC71593.1"/>
    </source>
</evidence>
<dbReference type="Pfam" id="PF13472">
    <property type="entry name" value="Lipase_GDSL_2"/>
    <property type="match status" value="1"/>
</dbReference>
<dbReference type="InterPro" id="IPR036514">
    <property type="entry name" value="SGNH_hydro_sf"/>
</dbReference>
<sequence>MPDTDQVVERGTCRVVCDRQLPWQVKVVPGTIRLADGRSFTIAEETSLPVRPGGSRAYRNQRYAMTGESGQSPCFWNGEDIRGSGGMPYQRMVPDTFRVYDESRSVLYRPEEDYSFDYYWGTIKRHPRGRIADGQMLLLDYDVWLCRYDSIVLREDGRIVVVEGLTEAPESRELLLPDPPAVQGGVVLANVFTGWGEQSLYDGGAGIAPKELSEGQDAAPLPALSGRYLDATPRTYEVEVIAYSPDDRSVMLLMASSGTDYGRERSLDEESLRWTTPITASLDKPVPLVTLSAYGHTVDWGLSLDFRTVPPESLKEGASYRISADPHSVMNFPHPKEEALAAIPVLNREALEPFRRKLLEGNPVRIAFYGESTTRSGRWPYQLIRALRHGCPASMIYSSNVAIGGENSARGLLRYEHEVKSVNPDLVILEYMLNDSGLGAGAEPAIRSILERLRQDGIPCLIVTNNGMNPLFCGSMRQVEDAHELYRRLAAEFECAFVGGFAYFQRLHEFGVYYVTELKGNMVNHPYGNVDPDWGRFDQVLGEAVVKAVAP</sequence>
<reference evidence="2 3" key="1">
    <citation type="submission" date="2020-01" db="EMBL/GenBank/DDBJ databases">
        <title>Paenibacillus soybeanensis sp. nov. isolated from the nodules of soybean (Glycine max(L.) Merr).</title>
        <authorList>
            <person name="Wang H."/>
        </authorList>
    </citation>
    <scope>NUCLEOTIDE SEQUENCE [LARGE SCALE GENOMIC DNA]</scope>
    <source>
        <strain evidence="2 3">DSM 23054</strain>
    </source>
</reference>
<keyword evidence="3" id="KW-1185">Reference proteome</keyword>
<organism evidence="2 3">
    <name type="scientific">Paenibacillus sacheonensis</name>
    <dbReference type="NCBI Taxonomy" id="742054"/>
    <lineage>
        <taxon>Bacteria</taxon>
        <taxon>Bacillati</taxon>
        <taxon>Bacillota</taxon>
        <taxon>Bacilli</taxon>
        <taxon>Bacillales</taxon>
        <taxon>Paenibacillaceae</taxon>
        <taxon>Paenibacillus</taxon>
    </lineage>
</organism>